<organism evidence="1">
    <name type="scientific">Triticum aestivum</name>
    <name type="common">Wheat</name>
    <dbReference type="NCBI Taxonomy" id="4565"/>
    <lineage>
        <taxon>Eukaryota</taxon>
        <taxon>Viridiplantae</taxon>
        <taxon>Streptophyta</taxon>
        <taxon>Embryophyta</taxon>
        <taxon>Tracheophyta</taxon>
        <taxon>Spermatophyta</taxon>
        <taxon>Magnoliopsida</taxon>
        <taxon>Liliopsida</taxon>
        <taxon>Poales</taxon>
        <taxon>Poaceae</taxon>
        <taxon>BOP clade</taxon>
        <taxon>Pooideae</taxon>
        <taxon>Triticodae</taxon>
        <taxon>Triticeae</taxon>
        <taxon>Triticinae</taxon>
        <taxon>Triticum</taxon>
    </lineage>
</organism>
<dbReference type="Gramene" id="TraesCLE_scaffold_143957_01G000100.1">
    <property type="protein sequence ID" value="TraesCLE_scaffold_143957_01G000100.1"/>
    <property type="gene ID" value="TraesCLE_scaffold_143957_01G000100"/>
</dbReference>
<dbReference type="Gramene" id="TraesPARA_EIv1.0_2247470.1">
    <property type="protein sequence ID" value="TraesPARA_EIv1.0_2247470.1.CDS"/>
    <property type="gene ID" value="TraesPARA_EIv1.0_2247470"/>
</dbReference>
<reference evidence="1" key="2">
    <citation type="submission" date="2018-10" db="UniProtKB">
        <authorList>
            <consortium name="EnsemblPlants"/>
        </authorList>
    </citation>
    <scope>IDENTIFICATION</scope>
</reference>
<dbReference type="Gramene" id="TraesNOR7A03G03873270.1">
    <property type="protein sequence ID" value="TraesNOR7A03G03873270.1"/>
    <property type="gene ID" value="TraesNOR7A03G03873270"/>
</dbReference>
<dbReference type="Gramene" id="TraesROB_scaffold_016943_01G000100.1">
    <property type="protein sequence ID" value="TraesROB_scaffold_016943_01G000100.1"/>
    <property type="gene ID" value="TraesROB_scaffold_016943_01G000100"/>
</dbReference>
<dbReference type="Gramene" id="TraesJUL7A03G03866830.1">
    <property type="protein sequence ID" value="TraesJUL7A03G03866830.1"/>
    <property type="gene ID" value="TraesJUL7A03G03866830"/>
</dbReference>
<accession>A0A3B6RCT9</accession>
<dbReference type="Gramene" id="TraesLDM7A03G03837280.1">
    <property type="protein sequence ID" value="TraesLDM7A03G03837280.1"/>
    <property type="gene ID" value="TraesLDM7A03G03837280"/>
</dbReference>
<reference evidence="1" key="1">
    <citation type="submission" date="2018-08" db="EMBL/GenBank/DDBJ databases">
        <authorList>
            <person name="Rossello M."/>
        </authorList>
    </citation>
    <scope>NUCLEOTIDE SEQUENCE [LARGE SCALE GENOMIC DNA]</scope>
    <source>
        <strain evidence="1">cv. Chinese Spring</strain>
    </source>
</reference>
<protein>
    <submittedName>
        <fullName evidence="1">Uncharacterized protein</fullName>
    </submittedName>
</protein>
<dbReference type="Gramene" id="TraesMAC7A03G03832210.1">
    <property type="protein sequence ID" value="TraesMAC7A03G03832210.1"/>
    <property type="gene ID" value="TraesMAC7A03G03832210"/>
</dbReference>
<dbReference type="Gramene" id="TraesLAC7A03G03782710.1">
    <property type="protein sequence ID" value="TraesLAC7A03G03782710.1"/>
    <property type="gene ID" value="TraesLAC7A03G03782710"/>
</dbReference>
<dbReference type="Gramene" id="TraesWEE_scaffold_052793_01G000100.1">
    <property type="protein sequence ID" value="TraesWEE_scaffold_052793_01G000100.1"/>
    <property type="gene ID" value="TraesWEE_scaffold_052793_01G000100"/>
</dbReference>
<dbReference type="Gramene" id="TraesCAD_scaffold_042282_01G000200.1">
    <property type="protein sequence ID" value="TraesCAD_scaffold_042282_01G000200.1"/>
    <property type="gene ID" value="TraesCAD_scaffold_042282_01G000200"/>
</dbReference>
<dbReference type="Gramene" id="TraesCS7A03G0216100.1">
    <property type="protein sequence ID" value="TraesCS7A03G0216100.1.CDS"/>
    <property type="gene ID" value="TraesCS7A03G0216100"/>
</dbReference>
<dbReference type="EnsemblPlants" id="TraesCS7A02G090600.1">
    <property type="protein sequence ID" value="TraesCS7A02G090600.1"/>
    <property type="gene ID" value="TraesCS7A02G090600"/>
</dbReference>
<name>A0A3B6RCT9_WHEAT</name>
<sequence length="66" mass="6707">MLVVAAAAVVVGTHGGVNKGVPTDVCLGSGAYMPRILRAAGEQFFAVPASTSLSVRPRSICTTFCP</sequence>
<dbReference type="AlphaFoldDB" id="A0A3B6RCT9"/>
<dbReference type="Gramene" id="TraesARI7A03G03798960.1">
    <property type="protein sequence ID" value="TraesARI7A03G03798960.1"/>
    <property type="gene ID" value="TraesARI7A03G03798960"/>
</dbReference>
<dbReference type="Gramene" id="TraesCS7A02G090600.1">
    <property type="protein sequence ID" value="TraesCS7A02G090600.1"/>
    <property type="gene ID" value="TraesCS7A02G090600"/>
</dbReference>
<keyword evidence="2" id="KW-1185">Reference proteome</keyword>
<dbReference type="Gramene" id="TraesSTA7A03G03825650.1">
    <property type="protein sequence ID" value="TraesSTA7A03G03825650.1"/>
    <property type="gene ID" value="TraesSTA7A03G03825650"/>
</dbReference>
<evidence type="ECO:0000313" key="1">
    <source>
        <dbReference type="EnsemblPlants" id="TraesCS7A02G090600.1"/>
    </source>
</evidence>
<proteinExistence type="predicted"/>
<dbReference type="Proteomes" id="UP000019116">
    <property type="component" value="Chromosome 7A"/>
</dbReference>
<evidence type="ECO:0000313" key="2">
    <source>
        <dbReference type="Proteomes" id="UP000019116"/>
    </source>
</evidence>
<dbReference type="Gramene" id="TraesSYM7A03G03780940.1">
    <property type="protein sequence ID" value="TraesSYM7A03G03780940.1"/>
    <property type="gene ID" value="TraesSYM7A03G03780940"/>
</dbReference>
<dbReference type="Gramene" id="TraesJAG7A03G03814410.1">
    <property type="protein sequence ID" value="TraesJAG7A03G03814410.1"/>
    <property type="gene ID" value="TraesJAG7A03G03814410"/>
</dbReference>